<evidence type="ECO:0008006" key="12">
    <source>
        <dbReference type="Google" id="ProtNLM"/>
    </source>
</evidence>
<keyword evidence="5" id="KW-0539">Nucleus</keyword>
<dbReference type="GO" id="GO:0051301">
    <property type="term" value="P:cell division"/>
    <property type="evidence" value="ECO:0007669"/>
    <property type="project" value="UniProtKB-KW"/>
</dbReference>
<evidence type="ECO:0000259" key="8">
    <source>
        <dbReference type="Pfam" id="PF12717"/>
    </source>
</evidence>
<feature type="compositionally biased region" description="Acidic residues" evidence="7">
    <location>
        <begin position="1381"/>
        <end position="1405"/>
    </location>
</feature>
<name>A0A9W6F5N4_9CHLO</name>
<feature type="domain" description="Condensin complex subunit 1 N-terminal" evidence="9">
    <location>
        <begin position="4"/>
        <end position="167"/>
    </location>
</feature>
<feature type="compositionally biased region" description="Low complexity" evidence="7">
    <location>
        <begin position="1466"/>
        <end position="1486"/>
    </location>
</feature>
<reference evidence="10 11" key="1">
    <citation type="journal article" date="2023" name="Commun. Biol.">
        <title>Reorganization of the ancestral sex-determining regions during the evolution of trioecy in Pleodorina starrii.</title>
        <authorList>
            <person name="Takahashi K."/>
            <person name="Suzuki S."/>
            <person name="Kawai-Toyooka H."/>
            <person name="Yamamoto K."/>
            <person name="Hamaji T."/>
            <person name="Ootsuki R."/>
            <person name="Yamaguchi H."/>
            <person name="Kawachi M."/>
            <person name="Higashiyama T."/>
            <person name="Nozaki H."/>
        </authorList>
    </citation>
    <scope>NUCLEOTIDE SEQUENCE [LARGE SCALE GENOMIC DNA]</scope>
    <source>
        <strain evidence="10 11">NIES-4479</strain>
    </source>
</reference>
<dbReference type="GO" id="GO:0042393">
    <property type="term" value="F:histone binding"/>
    <property type="evidence" value="ECO:0007669"/>
    <property type="project" value="TreeGrafter"/>
</dbReference>
<feature type="domain" description="Condensin complex subunit 1 C-terminal" evidence="8">
    <location>
        <begin position="942"/>
        <end position="1092"/>
    </location>
</feature>
<evidence type="ECO:0000256" key="2">
    <source>
        <dbReference type="ARBA" id="ARBA00022618"/>
    </source>
</evidence>
<dbReference type="SUPFAM" id="SSF48371">
    <property type="entry name" value="ARM repeat"/>
    <property type="match status" value="1"/>
</dbReference>
<evidence type="ECO:0000256" key="7">
    <source>
        <dbReference type="SAM" id="MobiDB-lite"/>
    </source>
</evidence>
<protein>
    <recommendedName>
        <fullName evidence="12">Condensin complex subunit 1</fullName>
    </recommendedName>
</protein>
<dbReference type="GO" id="GO:0007076">
    <property type="term" value="P:mitotic chromosome condensation"/>
    <property type="evidence" value="ECO:0007669"/>
    <property type="project" value="InterPro"/>
</dbReference>
<comment type="caution">
    <text evidence="10">The sequence shown here is derived from an EMBL/GenBank/DDBJ whole genome shotgun (WGS) entry which is preliminary data.</text>
</comment>
<proteinExistence type="predicted"/>
<gene>
    <name evidence="10" type="primary">PLEST004121</name>
    <name evidence="10" type="ORF">PLESTB_001123300</name>
</gene>
<keyword evidence="6" id="KW-0131">Cell cycle</keyword>
<dbReference type="InterPro" id="IPR024324">
    <property type="entry name" value="Condensin_cplx_su1_N"/>
</dbReference>
<evidence type="ECO:0000256" key="3">
    <source>
        <dbReference type="ARBA" id="ARBA00022776"/>
    </source>
</evidence>
<feature type="compositionally biased region" description="Acidic residues" evidence="7">
    <location>
        <begin position="1363"/>
        <end position="1375"/>
    </location>
</feature>
<dbReference type="InterPro" id="IPR026971">
    <property type="entry name" value="CND1/NCAPD3"/>
</dbReference>
<feature type="compositionally biased region" description="Low complexity" evidence="7">
    <location>
        <begin position="1337"/>
        <end position="1362"/>
    </location>
</feature>
<dbReference type="Proteomes" id="UP001165080">
    <property type="component" value="Unassembled WGS sequence"/>
</dbReference>
<evidence type="ECO:0000256" key="4">
    <source>
        <dbReference type="ARBA" id="ARBA00023067"/>
    </source>
</evidence>
<dbReference type="Pfam" id="PF12717">
    <property type="entry name" value="Cnd1"/>
    <property type="match status" value="1"/>
</dbReference>
<dbReference type="InterPro" id="IPR016024">
    <property type="entry name" value="ARM-type_fold"/>
</dbReference>
<evidence type="ECO:0000256" key="1">
    <source>
        <dbReference type="ARBA" id="ARBA00004123"/>
    </source>
</evidence>
<dbReference type="GO" id="GO:0000796">
    <property type="term" value="C:condensin complex"/>
    <property type="evidence" value="ECO:0007669"/>
    <property type="project" value="TreeGrafter"/>
</dbReference>
<keyword evidence="3" id="KW-0498">Mitosis</keyword>
<sequence length="1538" mass="162648">MSQNLSVLVTSGLDELSAEGRDKGDPVVTAHRSAIHAYAFFLSCIHESCHARALDSQKAEATAKGGVPKKRGGKAKAAATEDAGDSIAAVWPGAAERIMKALSRTLKANLDDVLYRTPVDKCRLVEVCVLTAARCMEDSSITKRKGALSACMEVVALSTARHGNASGCLDITAEAVFRLVKEHEHGPDFAIQSAALSANQHDSLLLGKALVTKFCELEPEEYDEIAGRDTKPVKRAAEMLSGMAVNMPTILHSGISQLMPYFGCKTAVTIRSNLVECLGHLMEWYMARGMDEKGSRQLQISRQNVVQALVSRVNDMAALVRKAALNNIERLASIKCWPLEYTVVAAKVAVARLDDGSLAAGAALSLLCTLALATPTEKLNDEFLEKTRKHYEEQLKGMKPDVVDEGADGDGQDAGPQWEVGALGEEQAGQQQQQPDGGERLMPATEAGIVQPTQLDDAAVAPTQAAGQANDGGGGGAGSGMTYSQLRLFVASLKELLELSRTLAAALPEVEALLASDSADVAEKAIQLLTLCSQKQLQGVQESWRRVWHLVFSTSEKVRQTVLLALYNFILPGGNATGLASQEQHRIMLSKLVRMVDKLSLCDLEALEELMRLAVTGQSPSESPMLGPEIVRLMLRSLHEKVGHAAMADKQGEESRAAAGQLSLLCGMVARHAPQLVAPDMKHLVEDILRSHVILKDAFLVRNLALMLRDIAPALHASARGSSRDAGGYQPAAHIPNALTNLLSVLVSVHLPEGGGSWPPAAQAALAAIYKLHPEPHKLLMPLTQHLAAELADGRAPASHLSRAVFLVGCIATQQLALIDSLAKRVRQERVAQEKEAAEQANADDMNAQLGTGQAREHQLDALQEELESKIMEGASLVGMWGKLVSGLCHTPALLAVDADLASAAMTTLAKLMALDAAYCEENCSVFFTRLRGGNVKLAPGVRCSMLVALGDLGRRHPNIVEPWTEHMFVCLSDENEEVAKTCLRILAHLILSDMTKPKGHMAHVARCLVSPSAALRDLAVRLFNSLSSKQAKGGANKVYQYLPEIISAVTRGEPMAEQDFKAMMQRLLSYVKVDKLADSLKTRLCERFENVVCEFATNAAVPPPADAAAAAAPEAGAGPGPGGVRGSSSYEEVVREWRSLADCIALIPYSEKGLRNCMEHFKCYKHVLGDEHVYQVFKGLAEHGRRGNRTAELKQDVADYEARLLEAHTSLREEQLQQAAAAAAAKAAEAAAQAAADAATQAAEGGAGAGMQQPDGAEEEEEEGEEDGTQRRPVRTPPSAGAADGVNDAIMSGTGENGAHGRSDGATADSADEDGVDGGDVGYDDMARASEEGDEGAAAGEEAGEDSGSISEPGEEAVQGEAGEDDEGEEEEVEGQAGEDNGEEDEQSAPADDDVDMEEWDENGAEGTPRRPLARGAGAGVGDDDDDVTASPGSAGYASGTPMAITPAPPGFTGAEQNSPRDDMAWSPGPSCAAAAGAAAGPAAGPVLQENMKPAAFPGFRIKPDPDGPQPGLQGAAWPLGGVVGVHVKQDPDGPWH</sequence>
<dbReference type="InterPro" id="IPR032682">
    <property type="entry name" value="Cnd1_C"/>
</dbReference>
<evidence type="ECO:0000313" key="11">
    <source>
        <dbReference type="Proteomes" id="UP001165080"/>
    </source>
</evidence>
<organism evidence="10 11">
    <name type="scientific">Pleodorina starrii</name>
    <dbReference type="NCBI Taxonomy" id="330485"/>
    <lineage>
        <taxon>Eukaryota</taxon>
        <taxon>Viridiplantae</taxon>
        <taxon>Chlorophyta</taxon>
        <taxon>core chlorophytes</taxon>
        <taxon>Chlorophyceae</taxon>
        <taxon>CS clade</taxon>
        <taxon>Chlamydomonadales</taxon>
        <taxon>Volvocaceae</taxon>
        <taxon>Pleodorina</taxon>
    </lineage>
</organism>
<evidence type="ECO:0000256" key="5">
    <source>
        <dbReference type="ARBA" id="ARBA00023242"/>
    </source>
</evidence>
<dbReference type="GO" id="GO:0005634">
    <property type="term" value="C:nucleus"/>
    <property type="evidence" value="ECO:0007669"/>
    <property type="project" value="UniProtKB-SubCell"/>
</dbReference>
<dbReference type="GO" id="GO:0000779">
    <property type="term" value="C:condensed chromosome, centromeric region"/>
    <property type="evidence" value="ECO:0007669"/>
    <property type="project" value="TreeGrafter"/>
</dbReference>
<feature type="compositionally biased region" description="Acidic residues" evidence="7">
    <location>
        <begin position="1257"/>
        <end position="1268"/>
    </location>
</feature>
<dbReference type="GO" id="GO:0010032">
    <property type="term" value="P:meiotic chromosome condensation"/>
    <property type="evidence" value="ECO:0007669"/>
    <property type="project" value="TreeGrafter"/>
</dbReference>
<comment type="subcellular location">
    <subcellularLocation>
        <location evidence="1">Nucleus</location>
    </subcellularLocation>
</comment>
<accession>A0A9W6F5N4</accession>
<feature type="region of interest" description="Disordered" evidence="7">
    <location>
        <begin position="1239"/>
        <end position="1486"/>
    </location>
</feature>
<keyword evidence="11" id="KW-1185">Reference proteome</keyword>
<dbReference type="Pfam" id="PF12922">
    <property type="entry name" value="Cnd1_N"/>
    <property type="match status" value="1"/>
</dbReference>
<evidence type="ECO:0000256" key="6">
    <source>
        <dbReference type="ARBA" id="ARBA00023306"/>
    </source>
</evidence>
<dbReference type="PANTHER" id="PTHR14222">
    <property type="entry name" value="CONDENSIN"/>
    <property type="match status" value="1"/>
</dbReference>
<dbReference type="PANTHER" id="PTHR14222:SF2">
    <property type="entry name" value="CONDENSIN COMPLEX SUBUNIT 1"/>
    <property type="match status" value="1"/>
</dbReference>
<evidence type="ECO:0000259" key="9">
    <source>
        <dbReference type="Pfam" id="PF12922"/>
    </source>
</evidence>
<dbReference type="Gene3D" id="1.25.10.10">
    <property type="entry name" value="Leucine-rich Repeat Variant"/>
    <property type="match status" value="1"/>
</dbReference>
<evidence type="ECO:0000313" key="10">
    <source>
        <dbReference type="EMBL" id="GLC56581.1"/>
    </source>
</evidence>
<feature type="region of interest" description="Disordered" evidence="7">
    <location>
        <begin position="1498"/>
        <end position="1519"/>
    </location>
</feature>
<dbReference type="InterPro" id="IPR011989">
    <property type="entry name" value="ARM-like"/>
</dbReference>
<keyword evidence="2" id="KW-0132">Cell division</keyword>
<dbReference type="EMBL" id="BRXU01000016">
    <property type="protein sequence ID" value="GLC56581.1"/>
    <property type="molecule type" value="Genomic_DNA"/>
</dbReference>
<keyword evidence="4" id="KW-0226">DNA condensation</keyword>